<organism evidence="1 2">
    <name type="scientific">Vibrio phage Thalassa</name>
    <dbReference type="NCBI Taxonomy" id="2570301"/>
    <lineage>
        <taxon>Viruses</taxon>
        <taxon>Duplodnaviria</taxon>
        <taxon>Heunggongvirae</taxon>
        <taxon>Uroviricota</taxon>
        <taxon>Caudoviricetes</taxon>
        <taxon>Demerecviridae</taxon>
        <taxon>Ermolyevavirinae</taxon>
        <taxon>Thalassavirus</taxon>
        <taxon>Thalassavirus thalassa</taxon>
    </lineage>
</organism>
<dbReference type="EMBL" id="MG649967">
    <property type="protein sequence ID" value="AUG85307.1"/>
    <property type="molecule type" value="Genomic_DNA"/>
</dbReference>
<sequence length="72" mass="8365">MKTANLLKFASEKAFVVNRHKRSQEKLRSQCQRLLKAGRLVEVEKTHDQVMYRTPESVEQDAIAASHLREEV</sequence>
<keyword evidence="2" id="KW-1185">Reference proteome</keyword>
<gene>
    <name evidence="1" type="ORF">THALASSA_121</name>
</gene>
<name>A0A2H5BH39_9CAUD</name>
<evidence type="ECO:0000313" key="2">
    <source>
        <dbReference type="Proteomes" id="UP000240962"/>
    </source>
</evidence>
<accession>A0A2H5BH39</accession>
<reference evidence="2" key="1">
    <citation type="submission" date="2017-12" db="EMBL/GenBank/DDBJ databases">
        <authorList>
            <person name="Page C.L."/>
            <person name="McFadden E.F."/>
            <person name="Syed A.X."/>
            <person name="Lafty E.M."/>
            <person name="Hyatt D.A."/>
            <person name="Farronato D.M."/>
            <person name="Dong S.Z."/>
            <person name="Apostolopoulos E.L."/>
            <person name="Broussard G.W."/>
        </authorList>
    </citation>
    <scope>NUCLEOTIDE SEQUENCE [LARGE SCALE GENOMIC DNA]</scope>
</reference>
<proteinExistence type="predicted"/>
<protein>
    <submittedName>
        <fullName evidence="1">Uncharacterized protein</fullName>
    </submittedName>
</protein>
<dbReference type="Proteomes" id="UP000240962">
    <property type="component" value="Segment"/>
</dbReference>
<evidence type="ECO:0000313" key="1">
    <source>
        <dbReference type="EMBL" id="AUG85307.1"/>
    </source>
</evidence>